<dbReference type="EMBL" id="JRES01001244">
    <property type="protein sequence ID" value="KNC24297.1"/>
    <property type="molecule type" value="Genomic_DNA"/>
</dbReference>
<comment type="caution">
    <text evidence="2">The sequence shown here is derived from an EMBL/GenBank/DDBJ whole genome shotgun (WGS) entry which is preliminary data.</text>
</comment>
<accession>A0A0L0BW94</accession>
<dbReference type="AlphaFoldDB" id="A0A0L0BW94"/>
<keyword evidence="3" id="KW-1185">Reference proteome</keyword>
<evidence type="ECO:0000313" key="3">
    <source>
        <dbReference type="Proteomes" id="UP000037069"/>
    </source>
</evidence>
<feature type="region of interest" description="Disordered" evidence="1">
    <location>
        <begin position="97"/>
        <end position="145"/>
    </location>
</feature>
<evidence type="ECO:0000313" key="2">
    <source>
        <dbReference type="EMBL" id="KNC24297.1"/>
    </source>
</evidence>
<sequence length="160" mass="17158">MLHAKIVLMKPLICLSKWCNSLELFERIQVNKGKLSITPTAAAADSKEGGSALPGLGGSQLPEEPALARRLPRVPVPRARLPVVVVGVEVAPPSALPVPMPSIESKPDREVSVKAALCTEEAERPRPAPERRRPGPGPPPSPGVRVAFLPLPRFLRFLVP</sequence>
<reference evidence="2 3" key="1">
    <citation type="journal article" date="2015" name="Nat. Commun.">
        <title>Lucilia cuprina genome unlocks parasitic fly biology to underpin future interventions.</title>
        <authorList>
            <person name="Anstead C.A."/>
            <person name="Korhonen P.K."/>
            <person name="Young N.D."/>
            <person name="Hall R.S."/>
            <person name="Jex A.R."/>
            <person name="Murali S.C."/>
            <person name="Hughes D.S."/>
            <person name="Lee S.F."/>
            <person name="Perry T."/>
            <person name="Stroehlein A.J."/>
            <person name="Ansell B.R."/>
            <person name="Breugelmans B."/>
            <person name="Hofmann A."/>
            <person name="Qu J."/>
            <person name="Dugan S."/>
            <person name="Lee S.L."/>
            <person name="Chao H."/>
            <person name="Dinh H."/>
            <person name="Han Y."/>
            <person name="Doddapaneni H.V."/>
            <person name="Worley K.C."/>
            <person name="Muzny D.M."/>
            <person name="Ioannidis P."/>
            <person name="Waterhouse R.M."/>
            <person name="Zdobnov E.M."/>
            <person name="James P.J."/>
            <person name="Bagnall N.H."/>
            <person name="Kotze A.C."/>
            <person name="Gibbs R.A."/>
            <person name="Richards S."/>
            <person name="Batterham P."/>
            <person name="Gasser R.B."/>
        </authorList>
    </citation>
    <scope>NUCLEOTIDE SEQUENCE [LARGE SCALE GENOMIC DNA]</scope>
    <source>
        <strain evidence="2 3">LS</strain>
        <tissue evidence="2">Full body</tissue>
    </source>
</reference>
<protein>
    <submittedName>
        <fullName evidence="2">Uncharacterized protein</fullName>
    </submittedName>
</protein>
<gene>
    <name evidence="2" type="ORF">FF38_02503</name>
</gene>
<name>A0A0L0BW94_LUCCU</name>
<feature type="compositionally biased region" description="Basic and acidic residues" evidence="1">
    <location>
        <begin position="121"/>
        <end position="133"/>
    </location>
</feature>
<proteinExistence type="predicted"/>
<organism evidence="2 3">
    <name type="scientific">Lucilia cuprina</name>
    <name type="common">Green bottle fly</name>
    <name type="synonym">Australian sheep blowfly</name>
    <dbReference type="NCBI Taxonomy" id="7375"/>
    <lineage>
        <taxon>Eukaryota</taxon>
        <taxon>Metazoa</taxon>
        <taxon>Ecdysozoa</taxon>
        <taxon>Arthropoda</taxon>
        <taxon>Hexapoda</taxon>
        <taxon>Insecta</taxon>
        <taxon>Pterygota</taxon>
        <taxon>Neoptera</taxon>
        <taxon>Endopterygota</taxon>
        <taxon>Diptera</taxon>
        <taxon>Brachycera</taxon>
        <taxon>Muscomorpha</taxon>
        <taxon>Oestroidea</taxon>
        <taxon>Calliphoridae</taxon>
        <taxon>Luciliinae</taxon>
        <taxon>Lucilia</taxon>
    </lineage>
</organism>
<evidence type="ECO:0000256" key="1">
    <source>
        <dbReference type="SAM" id="MobiDB-lite"/>
    </source>
</evidence>
<dbReference type="Proteomes" id="UP000037069">
    <property type="component" value="Unassembled WGS sequence"/>
</dbReference>
<feature type="region of interest" description="Disordered" evidence="1">
    <location>
        <begin position="42"/>
        <end position="64"/>
    </location>
</feature>